<dbReference type="Proteomes" id="UP000501802">
    <property type="component" value="Chromosome"/>
</dbReference>
<dbReference type="EMBL" id="CP050063">
    <property type="protein sequence ID" value="QIP16621.1"/>
    <property type="molecule type" value="Genomic_DNA"/>
</dbReference>
<dbReference type="Gene3D" id="1.10.760.10">
    <property type="entry name" value="Cytochrome c-like domain"/>
    <property type="match status" value="2"/>
</dbReference>
<dbReference type="SUPFAM" id="SSF46626">
    <property type="entry name" value="Cytochrome c"/>
    <property type="match status" value="2"/>
</dbReference>
<dbReference type="GO" id="GO:0046872">
    <property type="term" value="F:metal ion binding"/>
    <property type="evidence" value="ECO:0007669"/>
    <property type="project" value="UniProtKB-KW"/>
</dbReference>
<keyword evidence="3 4" id="KW-0408">Iron</keyword>
<evidence type="ECO:0000313" key="7">
    <source>
        <dbReference type="EMBL" id="QIP16621.1"/>
    </source>
</evidence>
<dbReference type="InterPro" id="IPR009056">
    <property type="entry name" value="Cyt_c-like_dom"/>
</dbReference>
<keyword evidence="1 4" id="KW-0349">Heme</keyword>
<dbReference type="InterPro" id="IPR036909">
    <property type="entry name" value="Cyt_c-like_dom_sf"/>
</dbReference>
<organism evidence="7 8">
    <name type="scientific">Spirosoma aureum</name>
    <dbReference type="NCBI Taxonomy" id="2692134"/>
    <lineage>
        <taxon>Bacteria</taxon>
        <taxon>Pseudomonadati</taxon>
        <taxon>Bacteroidota</taxon>
        <taxon>Cytophagia</taxon>
        <taxon>Cytophagales</taxon>
        <taxon>Cytophagaceae</taxon>
        <taxon>Spirosoma</taxon>
    </lineage>
</organism>
<accession>A0A6G9AVW6</accession>
<keyword evidence="5" id="KW-0812">Transmembrane</keyword>
<dbReference type="PANTHER" id="PTHR35008:SF4">
    <property type="entry name" value="BLL4482 PROTEIN"/>
    <property type="match status" value="1"/>
</dbReference>
<dbReference type="KEGG" id="spib:G8759_30265"/>
<dbReference type="AlphaFoldDB" id="A0A6G9AVW6"/>
<evidence type="ECO:0000256" key="5">
    <source>
        <dbReference type="SAM" id="Phobius"/>
    </source>
</evidence>
<evidence type="ECO:0000256" key="1">
    <source>
        <dbReference type="ARBA" id="ARBA00022617"/>
    </source>
</evidence>
<sequence>MKKIVKILGIIVGCIVLAAVGFCTYVALTGIPSYDPPAAPHLTVQKTPARIKRGEAIAHILCIQCHAAHDNRLTGKAMHELPELFGTLYSPNITQDKKAGIGNWTDGDLKYYLRTGVRPDGTFAPIMPKFPLMADDDVESIIAWLRSDRFEVQASQQEAPVSEYSFVTKFLAHTMMGAKPYEPTFQTIPDSTDEVAFGRYMANGLADCYSCHSADFTKQSREHPEQSAGFYGGGNEMKGEGGKTIFSANLTFDEQTGIGKKYTKAQFIKAVKGAVRPDGSILRAPMGPHPTLTDYEVGAIYEYLKTIPKIHNDVARKNADAQLAAK</sequence>
<dbReference type="GO" id="GO:0020037">
    <property type="term" value="F:heme binding"/>
    <property type="evidence" value="ECO:0007669"/>
    <property type="project" value="InterPro"/>
</dbReference>
<keyword evidence="5" id="KW-0472">Membrane</keyword>
<feature type="domain" description="Cytochrome c" evidence="6">
    <location>
        <begin position="193"/>
        <end position="308"/>
    </location>
</feature>
<dbReference type="GO" id="GO:0009055">
    <property type="term" value="F:electron transfer activity"/>
    <property type="evidence" value="ECO:0007669"/>
    <property type="project" value="InterPro"/>
</dbReference>
<keyword evidence="2 4" id="KW-0479">Metal-binding</keyword>
<dbReference type="RefSeq" id="WP_167216688.1">
    <property type="nucleotide sequence ID" value="NZ_CP050063.1"/>
</dbReference>
<reference evidence="7 8" key="1">
    <citation type="submission" date="2020-03" db="EMBL/GenBank/DDBJ databases">
        <authorList>
            <person name="Kim M.K."/>
        </authorList>
    </citation>
    <scope>NUCLEOTIDE SEQUENCE [LARGE SCALE GENOMIC DNA]</scope>
    <source>
        <strain evidence="7 8">BT328</strain>
    </source>
</reference>
<feature type="domain" description="Cytochrome c" evidence="6">
    <location>
        <begin position="49"/>
        <end position="149"/>
    </location>
</feature>
<evidence type="ECO:0000256" key="3">
    <source>
        <dbReference type="ARBA" id="ARBA00023004"/>
    </source>
</evidence>
<name>A0A6G9AVW6_9BACT</name>
<evidence type="ECO:0000259" key="6">
    <source>
        <dbReference type="PROSITE" id="PS51007"/>
    </source>
</evidence>
<evidence type="ECO:0000256" key="2">
    <source>
        <dbReference type="ARBA" id="ARBA00022723"/>
    </source>
</evidence>
<gene>
    <name evidence="7" type="ORF">G8759_30265</name>
</gene>
<dbReference type="PROSITE" id="PS51007">
    <property type="entry name" value="CYTC"/>
    <property type="match status" value="2"/>
</dbReference>
<keyword evidence="8" id="KW-1185">Reference proteome</keyword>
<dbReference type="PANTHER" id="PTHR35008">
    <property type="entry name" value="BLL4482 PROTEIN-RELATED"/>
    <property type="match status" value="1"/>
</dbReference>
<evidence type="ECO:0000313" key="8">
    <source>
        <dbReference type="Proteomes" id="UP000501802"/>
    </source>
</evidence>
<evidence type="ECO:0000256" key="4">
    <source>
        <dbReference type="PROSITE-ProRule" id="PRU00433"/>
    </source>
</evidence>
<keyword evidence="5" id="KW-1133">Transmembrane helix</keyword>
<protein>
    <submittedName>
        <fullName evidence="7">Cytochrome c</fullName>
    </submittedName>
</protein>
<dbReference type="InterPro" id="IPR051459">
    <property type="entry name" value="Cytochrome_c-type_DH"/>
</dbReference>
<proteinExistence type="predicted"/>
<feature type="transmembrane region" description="Helical" evidence="5">
    <location>
        <begin position="7"/>
        <end position="28"/>
    </location>
</feature>